<keyword evidence="2" id="KW-0488">Methylation</keyword>
<dbReference type="PROSITE" id="PS00409">
    <property type="entry name" value="PROKAR_NTER_METHYL"/>
    <property type="match status" value="1"/>
</dbReference>
<keyword evidence="8" id="KW-1185">Reference proteome</keyword>
<comment type="subcellular location">
    <subcellularLocation>
        <location evidence="1">Membrane</location>
        <topology evidence="1">Single-pass membrane protein</topology>
    </subcellularLocation>
</comment>
<dbReference type="Gene3D" id="3.30.700.10">
    <property type="entry name" value="Glycoprotein, Type 4 Pilin"/>
    <property type="match status" value="1"/>
</dbReference>
<dbReference type="SUPFAM" id="SSF54523">
    <property type="entry name" value="Pili subunits"/>
    <property type="match status" value="1"/>
</dbReference>
<evidence type="ECO:0000256" key="3">
    <source>
        <dbReference type="ARBA" id="ARBA00022692"/>
    </source>
</evidence>
<protein>
    <submittedName>
        <fullName evidence="7">MSHA pilin protein MshA</fullName>
    </submittedName>
</protein>
<dbReference type="InterPro" id="IPR012902">
    <property type="entry name" value="N_methyl_site"/>
</dbReference>
<evidence type="ECO:0000256" key="4">
    <source>
        <dbReference type="ARBA" id="ARBA00022989"/>
    </source>
</evidence>
<dbReference type="NCBIfam" id="TIGR02532">
    <property type="entry name" value="IV_pilin_GFxxxE"/>
    <property type="match status" value="1"/>
</dbReference>
<proteinExistence type="predicted"/>
<comment type="caution">
    <text evidence="7">The sequence shown here is derived from an EMBL/GenBank/DDBJ whole genome shotgun (WGS) entry which is preliminary data.</text>
</comment>
<keyword evidence="3 6" id="KW-0812">Transmembrane</keyword>
<organism evidence="7 8">
    <name type="scientific">Roseateles oligotrophus</name>
    <dbReference type="NCBI Taxonomy" id="1769250"/>
    <lineage>
        <taxon>Bacteria</taxon>
        <taxon>Pseudomonadati</taxon>
        <taxon>Pseudomonadota</taxon>
        <taxon>Betaproteobacteria</taxon>
        <taxon>Burkholderiales</taxon>
        <taxon>Sphaerotilaceae</taxon>
        <taxon>Roseateles</taxon>
    </lineage>
</organism>
<evidence type="ECO:0000313" key="7">
    <source>
        <dbReference type="EMBL" id="MBB4841548.1"/>
    </source>
</evidence>
<evidence type="ECO:0000313" key="8">
    <source>
        <dbReference type="Proteomes" id="UP000562027"/>
    </source>
</evidence>
<reference evidence="7 8" key="1">
    <citation type="submission" date="2020-08" db="EMBL/GenBank/DDBJ databases">
        <title>Functional genomics of gut bacteria from endangered species of beetles.</title>
        <authorList>
            <person name="Carlos-Shanley C."/>
        </authorList>
    </citation>
    <scope>NUCLEOTIDE SEQUENCE [LARGE SCALE GENOMIC DNA]</scope>
    <source>
        <strain evidence="7 8">S00239</strain>
    </source>
</reference>
<keyword evidence="4 6" id="KW-1133">Transmembrane helix</keyword>
<dbReference type="EMBL" id="JACHLP010000001">
    <property type="protein sequence ID" value="MBB4841548.1"/>
    <property type="molecule type" value="Genomic_DNA"/>
</dbReference>
<evidence type="ECO:0000256" key="6">
    <source>
        <dbReference type="SAM" id="Phobius"/>
    </source>
</evidence>
<evidence type="ECO:0000256" key="5">
    <source>
        <dbReference type="ARBA" id="ARBA00023136"/>
    </source>
</evidence>
<accession>A0A840L5P4</accession>
<dbReference type="Proteomes" id="UP000562027">
    <property type="component" value="Unassembled WGS sequence"/>
</dbReference>
<dbReference type="Pfam" id="PF07963">
    <property type="entry name" value="N_methyl"/>
    <property type="match status" value="1"/>
</dbReference>
<evidence type="ECO:0000256" key="2">
    <source>
        <dbReference type="ARBA" id="ARBA00022481"/>
    </source>
</evidence>
<dbReference type="PANTHER" id="PTHR30093:SF44">
    <property type="entry name" value="TYPE II SECRETION SYSTEM CORE PROTEIN G"/>
    <property type="match status" value="1"/>
</dbReference>
<dbReference type="GO" id="GO:0016020">
    <property type="term" value="C:membrane"/>
    <property type="evidence" value="ECO:0007669"/>
    <property type="project" value="UniProtKB-SubCell"/>
</dbReference>
<dbReference type="RefSeq" id="WP_184294802.1">
    <property type="nucleotide sequence ID" value="NZ_JACHLP010000001.1"/>
</dbReference>
<name>A0A840L5P4_9BURK</name>
<keyword evidence="5 6" id="KW-0472">Membrane</keyword>
<feature type="transmembrane region" description="Helical" evidence="6">
    <location>
        <begin position="39"/>
        <end position="59"/>
    </location>
</feature>
<feature type="transmembrane region" description="Helical" evidence="6">
    <location>
        <begin position="7"/>
        <end position="27"/>
    </location>
</feature>
<evidence type="ECO:0000256" key="1">
    <source>
        <dbReference type="ARBA" id="ARBA00004167"/>
    </source>
</evidence>
<gene>
    <name evidence="7" type="ORF">HNP55_000043</name>
</gene>
<sequence>MKKQAGFTLIELVMVIVILGILAAVALPKFVDLKSDAKQAAVAGVAGALSSASAVNYAARKAKGATSATTAITNCGDVSKALQGGMPATVVITPAIAASGVPADTSVATCTVQDSVDSTITASYTAIGIL</sequence>
<dbReference type="AlphaFoldDB" id="A0A840L5P4"/>
<dbReference type="InterPro" id="IPR045584">
    <property type="entry name" value="Pilin-like"/>
</dbReference>
<dbReference type="PANTHER" id="PTHR30093">
    <property type="entry name" value="GENERAL SECRETION PATHWAY PROTEIN G"/>
    <property type="match status" value="1"/>
</dbReference>